<evidence type="ECO:0000256" key="1">
    <source>
        <dbReference type="PROSITE-ProRule" id="PRU00169"/>
    </source>
</evidence>
<keyword evidence="2" id="KW-0175">Coiled coil</keyword>
<gene>
    <name evidence="5" type="ORF">H8792_004205</name>
</gene>
<dbReference type="Proteomes" id="UP001193680">
    <property type="component" value="Unassembled WGS sequence"/>
</dbReference>
<dbReference type="PANTHER" id="PTHR45228:SF5">
    <property type="entry name" value="CYCLIC DI-GMP PHOSPHODIESTERASE VC_1348-RELATED"/>
    <property type="match status" value="1"/>
</dbReference>
<keyword evidence="1" id="KW-0597">Phosphoprotein</keyword>
<dbReference type="Pfam" id="PF00072">
    <property type="entry name" value="Response_reg"/>
    <property type="match status" value="1"/>
</dbReference>
<feature type="domain" description="Response regulatory" evidence="3">
    <location>
        <begin position="8"/>
        <end position="123"/>
    </location>
</feature>
<feature type="coiled-coil region" evidence="2">
    <location>
        <begin position="125"/>
        <end position="156"/>
    </location>
</feature>
<dbReference type="InterPro" id="IPR011006">
    <property type="entry name" value="CheY-like_superfamily"/>
</dbReference>
<dbReference type="PROSITE" id="PS50110">
    <property type="entry name" value="RESPONSE_REGULATORY"/>
    <property type="match status" value="1"/>
</dbReference>
<dbReference type="Gene3D" id="3.40.50.2300">
    <property type="match status" value="1"/>
</dbReference>
<sequence length="362" mass="40968">MDSQIHPKLLCVDDTAANLKLLIELLSPLYEIKIATNGLKALEILQTYPADLILLDIMMPEMDGYEVCRRIRSNPETKDTPILFLTAKNQPEDEEKGLKLGANDFVSKPLNPRVLLARIETQIKLHFAQQKLQQHNQNLEEQVEKRLNEIQRLQDSTIFVMTSLAEFRDECTGNHIQRTQDYVQLLAKAAAQTPQFRSQLSPSKIEIITQSAPLHDIGKINIPDNILLKPGKLTSEEFEIMKTHSQKGYEILHQASLNMGESGDFLEIAQQIALSHHEKWDGSGYPQGLKGEQIPLPARLMALADVYDALTSERPYKKAFSSDKALEIIQEGRGSHFQEILVDLFISLKDDLEKIAAKNPDR</sequence>
<dbReference type="PANTHER" id="PTHR45228">
    <property type="entry name" value="CYCLIC DI-GMP PHOSPHODIESTERASE TM_0186-RELATED"/>
    <property type="match status" value="1"/>
</dbReference>
<dbReference type="PROSITE" id="PS51832">
    <property type="entry name" value="HD_GYP"/>
    <property type="match status" value="1"/>
</dbReference>
<feature type="domain" description="HD-GYP" evidence="4">
    <location>
        <begin position="150"/>
        <end position="361"/>
    </location>
</feature>
<name>A0ABS0BUM0_9GAMM</name>
<dbReference type="Gene3D" id="1.10.3210.10">
    <property type="entry name" value="Hypothetical protein af1432"/>
    <property type="match status" value="1"/>
</dbReference>
<dbReference type="RefSeq" id="WP_185977685.1">
    <property type="nucleotide sequence ID" value="NZ_JACBGI020000004.1"/>
</dbReference>
<keyword evidence="6" id="KW-1185">Reference proteome</keyword>
<dbReference type="EMBL" id="JACBGI020000004">
    <property type="protein sequence ID" value="MBF6057537.1"/>
    <property type="molecule type" value="Genomic_DNA"/>
</dbReference>
<accession>A0ABS0BUM0</accession>
<reference evidence="5 6" key="1">
    <citation type="submission" date="2020-11" db="EMBL/GenBank/DDBJ databases">
        <title>Sulfur oxidizing isolate from Hospital Hole Sinkhole.</title>
        <authorList>
            <person name="Scott K.M."/>
        </authorList>
    </citation>
    <scope>NUCLEOTIDE SEQUENCE [LARGE SCALE GENOMIC DNA]</scope>
    <source>
        <strain evidence="5 6">HH1</strain>
    </source>
</reference>
<dbReference type="InterPro" id="IPR037522">
    <property type="entry name" value="HD_GYP_dom"/>
</dbReference>
<evidence type="ECO:0000313" key="5">
    <source>
        <dbReference type="EMBL" id="MBF6057537.1"/>
    </source>
</evidence>
<organism evidence="5 6">
    <name type="scientific">Thiomicrorhabdus heinhorstiae</name>
    <dbReference type="NCBI Taxonomy" id="2748010"/>
    <lineage>
        <taxon>Bacteria</taxon>
        <taxon>Pseudomonadati</taxon>
        <taxon>Pseudomonadota</taxon>
        <taxon>Gammaproteobacteria</taxon>
        <taxon>Thiotrichales</taxon>
        <taxon>Piscirickettsiaceae</taxon>
        <taxon>Thiomicrorhabdus</taxon>
    </lineage>
</organism>
<dbReference type="SUPFAM" id="SSF109604">
    <property type="entry name" value="HD-domain/PDEase-like"/>
    <property type="match status" value="1"/>
</dbReference>
<comment type="caution">
    <text evidence="5">The sequence shown here is derived from an EMBL/GenBank/DDBJ whole genome shotgun (WGS) entry which is preliminary data.</text>
</comment>
<evidence type="ECO:0000259" key="3">
    <source>
        <dbReference type="PROSITE" id="PS50110"/>
    </source>
</evidence>
<dbReference type="CDD" id="cd00077">
    <property type="entry name" value="HDc"/>
    <property type="match status" value="1"/>
</dbReference>
<dbReference type="SMART" id="SM00471">
    <property type="entry name" value="HDc"/>
    <property type="match status" value="1"/>
</dbReference>
<dbReference type="Pfam" id="PF13487">
    <property type="entry name" value="HD_5"/>
    <property type="match status" value="1"/>
</dbReference>
<dbReference type="SMART" id="SM00448">
    <property type="entry name" value="REC"/>
    <property type="match status" value="1"/>
</dbReference>
<evidence type="ECO:0000256" key="2">
    <source>
        <dbReference type="SAM" id="Coils"/>
    </source>
</evidence>
<feature type="modified residue" description="4-aspartylphosphate" evidence="1">
    <location>
        <position position="56"/>
    </location>
</feature>
<evidence type="ECO:0000259" key="4">
    <source>
        <dbReference type="PROSITE" id="PS51832"/>
    </source>
</evidence>
<dbReference type="InterPro" id="IPR052020">
    <property type="entry name" value="Cyclic_di-GMP/3'3'-cGAMP_PDE"/>
</dbReference>
<dbReference type="InterPro" id="IPR003607">
    <property type="entry name" value="HD/PDEase_dom"/>
</dbReference>
<dbReference type="InterPro" id="IPR001789">
    <property type="entry name" value="Sig_transdc_resp-reg_receiver"/>
</dbReference>
<dbReference type="SUPFAM" id="SSF52172">
    <property type="entry name" value="CheY-like"/>
    <property type="match status" value="1"/>
</dbReference>
<evidence type="ECO:0000313" key="6">
    <source>
        <dbReference type="Proteomes" id="UP001193680"/>
    </source>
</evidence>
<proteinExistence type="predicted"/>
<protein>
    <submittedName>
        <fullName evidence="5">Two-component system response regulator</fullName>
    </submittedName>
</protein>